<name>A0ACB8Z102_CICIN</name>
<dbReference type="EMBL" id="CM042017">
    <property type="protein sequence ID" value="KAI3691415.1"/>
    <property type="molecule type" value="Genomic_DNA"/>
</dbReference>
<dbReference type="Proteomes" id="UP001055811">
    <property type="component" value="Linkage Group LG09"/>
</dbReference>
<proteinExistence type="predicted"/>
<reference evidence="1 2" key="2">
    <citation type="journal article" date="2022" name="Mol. Ecol. Resour.">
        <title>The genomes of chicory, endive, great burdock and yacon provide insights into Asteraceae paleo-polyploidization history and plant inulin production.</title>
        <authorList>
            <person name="Fan W."/>
            <person name="Wang S."/>
            <person name="Wang H."/>
            <person name="Wang A."/>
            <person name="Jiang F."/>
            <person name="Liu H."/>
            <person name="Zhao H."/>
            <person name="Xu D."/>
            <person name="Zhang Y."/>
        </authorList>
    </citation>
    <scope>NUCLEOTIDE SEQUENCE [LARGE SCALE GENOMIC DNA]</scope>
    <source>
        <strain evidence="2">cv. Punajuju</strain>
        <tissue evidence="1">Leaves</tissue>
    </source>
</reference>
<evidence type="ECO:0000313" key="1">
    <source>
        <dbReference type="EMBL" id="KAI3691415.1"/>
    </source>
</evidence>
<gene>
    <name evidence="1" type="ORF">L2E82_49774</name>
</gene>
<protein>
    <submittedName>
        <fullName evidence="1">Uncharacterized protein</fullName>
    </submittedName>
</protein>
<keyword evidence="2" id="KW-1185">Reference proteome</keyword>
<accession>A0ACB8Z102</accession>
<organism evidence="1 2">
    <name type="scientific">Cichorium intybus</name>
    <name type="common">Chicory</name>
    <dbReference type="NCBI Taxonomy" id="13427"/>
    <lineage>
        <taxon>Eukaryota</taxon>
        <taxon>Viridiplantae</taxon>
        <taxon>Streptophyta</taxon>
        <taxon>Embryophyta</taxon>
        <taxon>Tracheophyta</taxon>
        <taxon>Spermatophyta</taxon>
        <taxon>Magnoliopsida</taxon>
        <taxon>eudicotyledons</taxon>
        <taxon>Gunneridae</taxon>
        <taxon>Pentapetalae</taxon>
        <taxon>asterids</taxon>
        <taxon>campanulids</taxon>
        <taxon>Asterales</taxon>
        <taxon>Asteraceae</taxon>
        <taxon>Cichorioideae</taxon>
        <taxon>Cichorieae</taxon>
        <taxon>Cichoriinae</taxon>
        <taxon>Cichorium</taxon>
    </lineage>
</organism>
<reference evidence="2" key="1">
    <citation type="journal article" date="2022" name="Mol. Ecol. Resour.">
        <title>The genomes of chicory, endive, great burdock and yacon provide insights into Asteraceae palaeo-polyploidization history and plant inulin production.</title>
        <authorList>
            <person name="Fan W."/>
            <person name="Wang S."/>
            <person name="Wang H."/>
            <person name="Wang A."/>
            <person name="Jiang F."/>
            <person name="Liu H."/>
            <person name="Zhao H."/>
            <person name="Xu D."/>
            <person name="Zhang Y."/>
        </authorList>
    </citation>
    <scope>NUCLEOTIDE SEQUENCE [LARGE SCALE GENOMIC DNA]</scope>
    <source>
        <strain evidence="2">cv. Punajuju</strain>
    </source>
</reference>
<sequence>MKASSVKNAEKGTRAVVAAILGHLAAEIVEKRVILHGTVGRTIAYSERPRDDQVGRKEESKSRGRPVASRAFQMTVEEAREKTDVVTGPFSL</sequence>
<comment type="caution">
    <text evidence="1">The sequence shown here is derived from an EMBL/GenBank/DDBJ whole genome shotgun (WGS) entry which is preliminary data.</text>
</comment>
<evidence type="ECO:0000313" key="2">
    <source>
        <dbReference type="Proteomes" id="UP001055811"/>
    </source>
</evidence>